<sequence>MDHKFLDYYNRELTFMREMTSEFAEKHPKIAGRLGVNGIEVADPFVERLIESFSFIATRMQLKLDAEFPAFTQRLLDVIYPNYNAPTPSMGVVQLRPNLKEGDLTHGYHIARNSAFFTPIFPGETTRCEFRSGQDVRLWPLAIVDAGITSLPPDLPNFETHHIGQNSLKGAIRLRLQLNEGMNFSSLKDFSALPVYLNGDERIASQLYELLHSGHLATILRHETESGRKDHVVNQQALIFESMLPENSLLPVNWNIFHGHNLVHEYFACRKRFYFFTLNHLLAGVRNNHTRELEIIILLNQMPQDLAGHVDSECFQLFCTPVINLFPKKVDKLEVKRNTHEMHVVPDRSRPLDYEIHSITSVTGQKVEDNKEVIFNPLFQTCHRDNGNFGRYFSLTRRARLGSQQNQRKYQSRTLYHGTEVFLSLVDQQEAPFSDDIRYLSVEAMVTNRDLPRLISRTGQYDLTVSDAAPIHGARFISSPSSPRAPFVASESAWRLIRQLNFNYLPLADSKHVAGGEALRHMLQLFVDSSDQNALTQINGLVGCETTPIVRRLPGNGLLMYGRGVHCTLTMDEENFSGLSPFLFGLILENYLARHASINVFTETELRTLQRGVIAKWQPRPGTRGAL</sequence>
<protein>
    <submittedName>
        <fullName evidence="1">Type VI secretion system baseplate subunit TssF</fullName>
    </submittedName>
</protein>
<dbReference type="Proteomes" id="UP000653275">
    <property type="component" value="Unassembled WGS sequence"/>
</dbReference>
<dbReference type="PANTHER" id="PTHR35370:SF1">
    <property type="entry name" value="TYPE VI SECRETION SYSTEM COMPONENT TSSF1"/>
    <property type="match status" value="1"/>
</dbReference>
<dbReference type="AlphaFoldDB" id="A0AAP2ABF2"/>
<dbReference type="Pfam" id="PF05947">
    <property type="entry name" value="T6SS_TssF"/>
    <property type="match status" value="1"/>
</dbReference>
<dbReference type="PANTHER" id="PTHR35370">
    <property type="entry name" value="CYTOPLASMIC PROTEIN-RELATED-RELATED"/>
    <property type="match status" value="1"/>
</dbReference>
<organism evidence="1 2">
    <name type="scientific">Lelliottia amnigena</name>
    <name type="common">Enterobacter amnigenus</name>
    <dbReference type="NCBI Taxonomy" id="61646"/>
    <lineage>
        <taxon>Bacteria</taxon>
        <taxon>Pseudomonadati</taxon>
        <taxon>Pseudomonadota</taxon>
        <taxon>Gammaproteobacteria</taxon>
        <taxon>Enterobacterales</taxon>
        <taxon>Enterobacteriaceae</taxon>
        <taxon>Lelliottia</taxon>
    </lineage>
</organism>
<dbReference type="EMBL" id="JAENMS010000002">
    <property type="protein sequence ID" value="MBL5934058.1"/>
    <property type="molecule type" value="Genomic_DNA"/>
</dbReference>
<dbReference type="RefSeq" id="WP_131487409.1">
    <property type="nucleotide sequence ID" value="NZ_JAENMR010000002.1"/>
</dbReference>
<dbReference type="PIRSF" id="PIRSF028304">
    <property type="entry name" value="UCP028304"/>
    <property type="match status" value="1"/>
</dbReference>
<proteinExistence type="predicted"/>
<evidence type="ECO:0000313" key="2">
    <source>
        <dbReference type="Proteomes" id="UP000653275"/>
    </source>
</evidence>
<name>A0AAP2ABF2_LELAM</name>
<comment type="caution">
    <text evidence="1">The sequence shown here is derived from an EMBL/GenBank/DDBJ whole genome shotgun (WGS) entry which is preliminary data.</text>
</comment>
<dbReference type="InterPro" id="IPR010272">
    <property type="entry name" value="T6SS_TssF"/>
</dbReference>
<reference evidence="1" key="1">
    <citation type="submission" date="2020-12" db="EMBL/GenBank/DDBJ databases">
        <title>Draft genome sequence of Enterobacter spp., Lelliottia spp. and Serratia spp. isolated from drinking water reservoirs and lakes.</title>
        <authorList>
            <person name="Reitter C."/>
            <person name="Neuhaus K."/>
            <person name="Huegler M."/>
        </authorList>
    </citation>
    <scope>NUCLEOTIDE SEQUENCE</scope>
    <source>
        <strain evidence="1">TZW15</strain>
    </source>
</reference>
<accession>A0AAP2ABF2</accession>
<dbReference type="NCBIfam" id="TIGR03359">
    <property type="entry name" value="VI_chp_6"/>
    <property type="match status" value="1"/>
</dbReference>
<evidence type="ECO:0000313" key="1">
    <source>
        <dbReference type="EMBL" id="MBL5934058.1"/>
    </source>
</evidence>
<gene>
    <name evidence="1" type="primary">tssF</name>
    <name evidence="1" type="ORF">I7V27_06235</name>
</gene>